<dbReference type="SUPFAM" id="SSF50969">
    <property type="entry name" value="YVTN repeat-like/Quinoprotein amine dehydrogenase"/>
    <property type="match status" value="1"/>
</dbReference>
<dbReference type="Proteomes" id="UP000185596">
    <property type="component" value="Unassembled WGS sequence"/>
</dbReference>
<evidence type="ECO:0000313" key="4">
    <source>
        <dbReference type="Proteomes" id="UP000185596"/>
    </source>
</evidence>
<sequence>MGGTRRIPLEAAVVRIWGADTPRGAGFLVGPRAVLTATHVVAEVLGVPADGPSPGGDVRIEVDFPLLAPGRRISAAVAAWAPVDEALRGDVAGLRLLEPPPPEAAPLVLVRSGGVTSDQLVMVGFPRGLELGSWVYGRRGGPVATGWVEINAEPGRESTLEPGFSGSPVWAPGLDAAIGMVARRVRGAPPKIGYLITVATVLDTWPELAEVIERRPPFRALRPFAEEDAELFFGREEQTAQLAGLARTTPVVCVVGPSGVGKSSLLHAGVLPVLRQEPGQVVLVLRPSDGSTPLHALAAAFDHLLAPDASAHDRLARVDDLVDRLAAGGVADVVRAVLTERRGQRLLVAVDQFEEVFDVPTAQRAAFTRVLVSATRPGAAWSVLLNLRDTFLGPSLGDQGVLEIAARWVVVTVADLTRSQLRGAVTGPLAGVGTVSYEEGLVERLLDDVQSAPSSLPLLQFTLTELWARRRGGLLRHDAYDGFGGLHGALAGYAQDVWTSLDPLARQHARRLLLQLVRPLPEGEPWVRRTAQRDDLDDAQWAIAQRLASTRLLVLRGGSRPGVELAHESLIAHWPRLRALAEEFRDFRVWQENLRQRMATWRTEGETPRRLLSGLDLREANRWAARQPVDLTAAEREFLALSGQRRRRRWAGTALVMTVVLVAVLATVQSTARQRGGLAAADLAEEAAQLEPYDSYGSLQLGLRAYRTDPDVDFGYREPHDYPGTDRLLPDYTMVDPNRSPPTPSTTGGTGMEEVGRLARGMSTKISGAGTRVVTTNSANQVVVWSVEGERVRSTPLSALFNRHDVAHQVVVSRSGRYVAFVQTVLPAFSEGMADAPVDKEGLPVPDPNTSGTCAVSSAAQMVTCLVVYDLDADKVVVATPLGGAGTFVSMIGIDPADEVVAAVLPGSRDRTTVESSENTIRRWDLSDGREWTPLRVPWRSWWTGMWLRPGGTSAVVREFIPDSTGTRPERYALSIGELGPVPGRRELAENIKDAETSLDWGTVAAVESPAGSPASITAWDTGTGRVVTRIGDLTDEQDDGYLGVNRDGSALVLRWRKALPANPPTDVEEFAALSTGGLAAWSLPEGTRQEVPEGFDDTWHRLVPLGDTLDGPLALTRTSVVGLTLSRPGGAPPWDRMAGTDEPSSLDNDELADRLCELLADPNNDASVRPLVPPDTAEEPPCPT</sequence>
<dbReference type="Pfam" id="PF20703">
    <property type="entry name" value="nSTAND1"/>
    <property type="match status" value="1"/>
</dbReference>
<dbReference type="InterPro" id="IPR049052">
    <property type="entry name" value="nSTAND1"/>
</dbReference>
<evidence type="ECO:0000259" key="2">
    <source>
        <dbReference type="Pfam" id="PF20703"/>
    </source>
</evidence>
<protein>
    <recommendedName>
        <fullName evidence="2">Novel STAND NTPase 1 domain-containing protein</fullName>
    </recommendedName>
</protein>
<evidence type="ECO:0000313" key="3">
    <source>
        <dbReference type="EMBL" id="OLF14665.1"/>
    </source>
</evidence>
<reference evidence="3 4" key="1">
    <citation type="submission" date="2016-12" db="EMBL/GenBank/DDBJ databases">
        <title>The draft genome sequence of Actinophytocola sp. 11-183.</title>
        <authorList>
            <person name="Wang W."/>
            <person name="Yuan L."/>
        </authorList>
    </citation>
    <scope>NUCLEOTIDE SEQUENCE [LARGE SCALE GENOMIC DNA]</scope>
    <source>
        <strain evidence="3 4">11-183</strain>
    </source>
</reference>
<name>A0A1Q8CJX1_9PSEU</name>
<evidence type="ECO:0000256" key="1">
    <source>
        <dbReference type="SAM" id="MobiDB-lite"/>
    </source>
</evidence>
<dbReference type="Gene3D" id="3.40.50.300">
    <property type="entry name" value="P-loop containing nucleotide triphosphate hydrolases"/>
    <property type="match status" value="1"/>
</dbReference>
<accession>A0A1Q8CJX1</accession>
<dbReference type="InterPro" id="IPR009003">
    <property type="entry name" value="Peptidase_S1_PA"/>
</dbReference>
<dbReference type="Pfam" id="PF13365">
    <property type="entry name" value="Trypsin_2"/>
    <property type="match status" value="1"/>
</dbReference>
<dbReference type="SUPFAM" id="SSF52540">
    <property type="entry name" value="P-loop containing nucleoside triphosphate hydrolases"/>
    <property type="match status" value="1"/>
</dbReference>
<dbReference type="InterPro" id="IPR011044">
    <property type="entry name" value="Quino_amine_DH_bsu"/>
</dbReference>
<dbReference type="SUPFAM" id="SSF50494">
    <property type="entry name" value="Trypsin-like serine proteases"/>
    <property type="match status" value="1"/>
</dbReference>
<keyword evidence="4" id="KW-1185">Reference proteome</keyword>
<dbReference type="EMBL" id="MSIE01000051">
    <property type="protein sequence ID" value="OLF14665.1"/>
    <property type="molecule type" value="Genomic_DNA"/>
</dbReference>
<dbReference type="STRING" id="1912961.BU204_25890"/>
<feature type="region of interest" description="Disordered" evidence="1">
    <location>
        <begin position="1127"/>
        <end position="1185"/>
    </location>
</feature>
<comment type="caution">
    <text evidence="3">The sequence shown here is derived from an EMBL/GenBank/DDBJ whole genome shotgun (WGS) entry which is preliminary data.</text>
</comment>
<gene>
    <name evidence="3" type="ORF">BU204_25890</name>
</gene>
<proteinExistence type="predicted"/>
<organism evidence="3 4">
    <name type="scientific">Actinophytocola xanthii</name>
    <dbReference type="NCBI Taxonomy" id="1912961"/>
    <lineage>
        <taxon>Bacteria</taxon>
        <taxon>Bacillati</taxon>
        <taxon>Actinomycetota</taxon>
        <taxon>Actinomycetes</taxon>
        <taxon>Pseudonocardiales</taxon>
        <taxon>Pseudonocardiaceae</taxon>
    </lineage>
</organism>
<dbReference type="AlphaFoldDB" id="A0A1Q8CJX1"/>
<dbReference type="InterPro" id="IPR027417">
    <property type="entry name" value="P-loop_NTPase"/>
</dbReference>
<feature type="domain" description="Novel STAND NTPase 1" evidence="2">
    <location>
        <begin position="217"/>
        <end position="607"/>
    </location>
</feature>